<evidence type="ECO:0000256" key="6">
    <source>
        <dbReference type="SAM" id="MobiDB-lite"/>
    </source>
</evidence>
<feature type="compositionally biased region" description="Basic and acidic residues" evidence="6">
    <location>
        <begin position="34"/>
        <end position="46"/>
    </location>
</feature>
<dbReference type="GO" id="GO:0005634">
    <property type="term" value="C:nucleus"/>
    <property type="evidence" value="ECO:0007669"/>
    <property type="project" value="TreeGrafter"/>
</dbReference>
<dbReference type="Proteomes" id="UP000046393">
    <property type="component" value="Unplaced"/>
</dbReference>
<feature type="region of interest" description="Disordered" evidence="6">
    <location>
        <begin position="312"/>
        <end position="331"/>
    </location>
</feature>
<dbReference type="AlphaFoldDB" id="A0A0N5B0P4"/>
<evidence type="ECO:0000313" key="8">
    <source>
        <dbReference type="Proteomes" id="UP000046393"/>
    </source>
</evidence>
<dbReference type="InterPro" id="IPR013087">
    <property type="entry name" value="Znf_C2H2_type"/>
</dbReference>
<dbReference type="GO" id="GO:0045892">
    <property type="term" value="P:negative regulation of DNA-templated transcription"/>
    <property type="evidence" value="ECO:0007669"/>
    <property type="project" value="TreeGrafter"/>
</dbReference>
<feature type="region of interest" description="Disordered" evidence="6">
    <location>
        <begin position="28"/>
        <end position="109"/>
    </location>
</feature>
<sequence length="438" mass="45662">MYEKAFCFLKVDVGKSPLAMLAKTCETIGLPDTPSRKSAKDDKLKDSTTAVNHSPSGSSLSSDSKKDDLSPLQKKKEGSRSPRTTTHSPLIGKKTPITSEPSTSTAPLPTNMLLNQRANFFPMPFPSLGSSFPLFPYPPIIPGFPAMPAFAPNAFPATAATAPSPTTYLRCVDPTCKGCPLMTRSCPTPGCVSCSMHSPVTTPTVAAAAAAADMITAFSSPFFTSYNPLMAPNAVSLPPTSSSSAQLAYQNLMAAAAGSQTSKHICNWPDTTGICGKTFNSADELTSHMKVRLTAHTSAVATAAVTSNNVVSNSCSNSNTANTGNSSATSSNANNCNSINAASNTSAAINGTELKSISPKISTTAVAPAPLPSRPSLRYHPYMKPGAMLPSLTPLSNPLAAAVPSPFALPTFPTTVALQAMYAQQQQQQRIITSMPHP</sequence>
<dbReference type="PANTHER" id="PTHR12522:SF4">
    <property type="entry name" value="ZINC FINGER PROTEIN ELBOW"/>
    <property type="match status" value="1"/>
</dbReference>
<evidence type="ECO:0000256" key="3">
    <source>
        <dbReference type="ARBA" id="ARBA00022771"/>
    </source>
</evidence>
<protein>
    <submittedName>
        <fullName evidence="9">C2H2-type domain-containing protein</fullName>
    </submittedName>
</protein>
<comment type="similarity">
    <text evidence="1">Belongs to the Elbow/Noc family.</text>
</comment>
<feature type="domain" description="C2H2-type" evidence="7">
    <location>
        <begin position="264"/>
        <end position="301"/>
    </location>
</feature>
<evidence type="ECO:0000256" key="2">
    <source>
        <dbReference type="ARBA" id="ARBA00022723"/>
    </source>
</evidence>
<evidence type="ECO:0000256" key="1">
    <source>
        <dbReference type="ARBA" id="ARBA00010144"/>
    </source>
</evidence>
<keyword evidence="8" id="KW-1185">Reference proteome</keyword>
<evidence type="ECO:0000256" key="5">
    <source>
        <dbReference type="PROSITE-ProRule" id="PRU00042"/>
    </source>
</evidence>
<dbReference type="InterPro" id="IPR051520">
    <property type="entry name" value="Elbow/Noc_ZnFinger"/>
</dbReference>
<dbReference type="WBParaSite" id="SMUV_0001084601-mRNA-1">
    <property type="protein sequence ID" value="SMUV_0001084601-mRNA-1"/>
    <property type="gene ID" value="SMUV_0001084601"/>
</dbReference>
<accession>A0A0N5B0P4</accession>
<evidence type="ECO:0000259" key="7">
    <source>
        <dbReference type="PROSITE" id="PS50157"/>
    </source>
</evidence>
<evidence type="ECO:0000313" key="9">
    <source>
        <dbReference type="WBParaSite" id="SMUV_0001084601-mRNA-1"/>
    </source>
</evidence>
<keyword evidence="2" id="KW-0479">Metal-binding</keyword>
<dbReference type="PROSITE" id="PS50157">
    <property type="entry name" value="ZINC_FINGER_C2H2_2"/>
    <property type="match status" value="1"/>
</dbReference>
<feature type="compositionally biased region" description="Polar residues" evidence="6">
    <location>
        <begin position="96"/>
        <end position="109"/>
    </location>
</feature>
<feature type="compositionally biased region" description="Basic and acidic residues" evidence="6">
    <location>
        <begin position="63"/>
        <end position="80"/>
    </location>
</feature>
<keyword evidence="4" id="KW-0862">Zinc</keyword>
<dbReference type="GO" id="GO:0008270">
    <property type="term" value="F:zinc ion binding"/>
    <property type="evidence" value="ECO:0007669"/>
    <property type="project" value="UniProtKB-KW"/>
</dbReference>
<keyword evidence="3 5" id="KW-0863">Zinc-finger</keyword>
<name>A0A0N5B0P4_9BILA</name>
<proteinExistence type="inferred from homology"/>
<evidence type="ECO:0000256" key="4">
    <source>
        <dbReference type="ARBA" id="ARBA00022833"/>
    </source>
</evidence>
<organism evidence="8 9">
    <name type="scientific">Syphacia muris</name>
    <dbReference type="NCBI Taxonomy" id="451379"/>
    <lineage>
        <taxon>Eukaryota</taxon>
        <taxon>Metazoa</taxon>
        <taxon>Ecdysozoa</taxon>
        <taxon>Nematoda</taxon>
        <taxon>Chromadorea</taxon>
        <taxon>Rhabditida</taxon>
        <taxon>Spirurina</taxon>
        <taxon>Oxyuridomorpha</taxon>
        <taxon>Oxyuroidea</taxon>
        <taxon>Oxyuridae</taxon>
        <taxon>Syphacia</taxon>
    </lineage>
</organism>
<reference evidence="9" key="1">
    <citation type="submission" date="2017-02" db="UniProtKB">
        <authorList>
            <consortium name="WormBaseParasite"/>
        </authorList>
    </citation>
    <scope>IDENTIFICATION</scope>
</reference>
<dbReference type="PANTHER" id="PTHR12522">
    <property type="entry name" value="ZINC-FINGER PROTEIN NOLZ1-RELATED"/>
    <property type="match status" value="1"/>
</dbReference>